<dbReference type="SUPFAM" id="SSF50985">
    <property type="entry name" value="RCC1/BLIP-II"/>
    <property type="match status" value="1"/>
</dbReference>
<evidence type="ECO:0000313" key="3">
    <source>
        <dbReference type="EMBL" id="OLQ01176.1"/>
    </source>
</evidence>
<dbReference type="InterPro" id="IPR009091">
    <property type="entry name" value="RCC1/BLIP-II"/>
</dbReference>
<evidence type="ECO:0000256" key="2">
    <source>
        <dbReference type="SAM" id="Phobius"/>
    </source>
</evidence>
<feature type="transmembrane region" description="Helical" evidence="2">
    <location>
        <begin position="520"/>
        <end position="538"/>
    </location>
</feature>
<feature type="transmembrane region" description="Helical" evidence="2">
    <location>
        <begin position="460"/>
        <end position="480"/>
    </location>
</feature>
<gene>
    <name evidence="3" type="ORF">AK812_SmicGene16101</name>
</gene>
<proteinExistence type="predicted"/>
<organism evidence="3 4">
    <name type="scientific">Symbiodinium microadriaticum</name>
    <name type="common">Dinoflagellate</name>
    <name type="synonym">Zooxanthella microadriatica</name>
    <dbReference type="NCBI Taxonomy" id="2951"/>
    <lineage>
        <taxon>Eukaryota</taxon>
        <taxon>Sar</taxon>
        <taxon>Alveolata</taxon>
        <taxon>Dinophyceae</taxon>
        <taxon>Suessiales</taxon>
        <taxon>Symbiodiniaceae</taxon>
        <taxon>Symbiodinium</taxon>
    </lineage>
</organism>
<protein>
    <submittedName>
        <fullName evidence="3">Uncharacterized protein</fullName>
    </submittedName>
</protein>
<reference evidence="3 4" key="1">
    <citation type="submission" date="2016-02" db="EMBL/GenBank/DDBJ databases">
        <title>Genome analysis of coral dinoflagellate symbionts highlights evolutionary adaptations to a symbiotic lifestyle.</title>
        <authorList>
            <person name="Aranda M."/>
            <person name="Li Y."/>
            <person name="Liew Y.J."/>
            <person name="Baumgarten S."/>
            <person name="Simakov O."/>
            <person name="Wilson M."/>
            <person name="Piel J."/>
            <person name="Ashoor H."/>
            <person name="Bougouffa S."/>
            <person name="Bajic V.B."/>
            <person name="Ryu T."/>
            <person name="Ravasi T."/>
            <person name="Bayer T."/>
            <person name="Micklem G."/>
            <person name="Kim H."/>
            <person name="Bhak J."/>
            <person name="Lajeunesse T.C."/>
            <person name="Voolstra C.R."/>
        </authorList>
    </citation>
    <scope>NUCLEOTIDE SEQUENCE [LARGE SCALE GENOMIC DNA]</scope>
    <source>
        <strain evidence="3 4">CCMP2467</strain>
    </source>
</reference>
<sequence>MLVLTTTGEVYAFGENGHGQLGFPTVKSNTDAQTQHDNGDPLSQHQMLQLQSMRERAKARNKVEMDQPKLYENGVATLWLPTRVVTLSQYRVRAVVTGGVFMEISYEGHAHLDHRGASPWIGPIQGQTTWTEHLASMISAWTPRFHSAHRQERPLSLSCLRLLAMDDMGVSEIKGPRYPLLHPGTLPGCFVDALLCSPTHSLLLSSSGAVGTMGCCASYSKSVTPVDEDGRPSKKPRKTPMPQQAREGLSSLPEKDLEADSRTRVEEQIVADPPGVLAAPEAQLLVGTVSHKTLGISKLSRVKLSLRATVAAAQNRRTIPELRAGVFELQPPELLHTFLPCFCNGMAYLSAQSKAYLHPPTAAGSPYVSAVKSVRIQASDERESDETTSNEEEAGDPTGEQEEASPKPYDETWRWGIWQSRDAKRAATGYTDQLISHMPESFRFQREVLDGRNIALGAKLLLALNAASILLAYVLIWLLLLMFRNPADCDTDCQVNLHNCAVGDLLIEVNGGFGRVVADIVYLVIVIPTVIYCFMWEVSEQDRHMRRRIYLVMLIIVYVRLWLMFMYPVGVHCSRAKRALTCGGLRHSHEDLIPECRNFGFFLLNKDMGLVMVSPVVIPECAKMRPVLWSLTGVFYLVAMLAVHALVKTPEQRYHAYFDTLIGSDPSDGRKLHLRAEGESGDRDFLPGKPNT</sequence>
<feature type="transmembrane region" description="Helical" evidence="2">
    <location>
        <begin position="550"/>
        <end position="570"/>
    </location>
</feature>
<feature type="region of interest" description="Disordered" evidence="1">
    <location>
        <begin position="378"/>
        <end position="408"/>
    </location>
</feature>
<evidence type="ECO:0000256" key="1">
    <source>
        <dbReference type="SAM" id="MobiDB-lite"/>
    </source>
</evidence>
<keyword evidence="2" id="KW-0472">Membrane</keyword>
<name>A0A1Q9E171_SYMMI</name>
<feature type="compositionally biased region" description="Basic and acidic residues" evidence="1">
    <location>
        <begin position="253"/>
        <end position="263"/>
    </location>
</feature>
<dbReference type="Gene3D" id="2.130.10.30">
    <property type="entry name" value="Regulator of chromosome condensation 1/beta-lactamase-inhibitor protein II"/>
    <property type="match status" value="1"/>
</dbReference>
<keyword evidence="2" id="KW-0812">Transmembrane</keyword>
<keyword evidence="4" id="KW-1185">Reference proteome</keyword>
<accession>A0A1Q9E171</accession>
<feature type="transmembrane region" description="Helical" evidence="2">
    <location>
        <begin position="627"/>
        <end position="647"/>
    </location>
</feature>
<feature type="region of interest" description="Disordered" evidence="1">
    <location>
        <begin position="221"/>
        <end position="263"/>
    </location>
</feature>
<keyword evidence="2" id="KW-1133">Transmembrane helix</keyword>
<dbReference type="AlphaFoldDB" id="A0A1Q9E171"/>
<evidence type="ECO:0000313" key="4">
    <source>
        <dbReference type="Proteomes" id="UP000186817"/>
    </source>
</evidence>
<dbReference type="EMBL" id="LSRX01000302">
    <property type="protein sequence ID" value="OLQ01176.1"/>
    <property type="molecule type" value="Genomic_DNA"/>
</dbReference>
<dbReference type="OrthoDB" id="10323105at2759"/>
<comment type="caution">
    <text evidence="3">The sequence shown here is derived from an EMBL/GenBank/DDBJ whole genome shotgun (WGS) entry which is preliminary data.</text>
</comment>
<dbReference type="Proteomes" id="UP000186817">
    <property type="component" value="Unassembled WGS sequence"/>
</dbReference>
<feature type="compositionally biased region" description="Acidic residues" evidence="1">
    <location>
        <begin position="382"/>
        <end position="403"/>
    </location>
</feature>